<dbReference type="Proteomes" id="UP001520140">
    <property type="component" value="Unassembled WGS sequence"/>
</dbReference>
<evidence type="ECO:0000313" key="1">
    <source>
        <dbReference type="EMBL" id="MBY6320839.1"/>
    </source>
</evidence>
<keyword evidence="2" id="KW-1185">Reference proteome</keyword>
<reference evidence="1 2" key="1">
    <citation type="submission" date="2020-06" db="EMBL/GenBank/DDBJ databases">
        <title>Taxonomy, biology and ecology of Rhodococcus bacteria occurring in California pistachio and other woody hosts as revealed by genome sequence analyses.</title>
        <authorList>
            <person name="Gai Y."/>
            <person name="Riely B."/>
        </authorList>
    </citation>
    <scope>NUCLEOTIDE SEQUENCE [LARGE SCALE GENOMIC DNA]</scope>
    <source>
        <strain evidence="1 2">BP-284</strain>
    </source>
</reference>
<organism evidence="1 2">
    <name type="scientific">Rhodococcoides kroppenstedtii</name>
    <dbReference type="NCBI Taxonomy" id="293050"/>
    <lineage>
        <taxon>Bacteria</taxon>
        <taxon>Bacillati</taxon>
        <taxon>Actinomycetota</taxon>
        <taxon>Actinomycetes</taxon>
        <taxon>Mycobacteriales</taxon>
        <taxon>Nocardiaceae</taxon>
        <taxon>Rhodococcoides</taxon>
    </lineage>
</organism>
<evidence type="ECO:0008006" key="3">
    <source>
        <dbReference type="Google" id="ProtNLM"/>
    </source>
</evidence>
<dbReference type="EMBL" id="JABUKG010000007">
    <property type="protein sequence ID" value="MBY6320839.1"/>
    <property type="molecule type" value="Genomic_DNA"/>
</dbReference>
<sequence>MSTTDLTGTEVAVLMVLMAEARAVRNPELAVLGPALAKPSRDRLVAQGLIDLGREGRSMTLELTDKGWKFCADLMGTEPPAGTRPAAKALYTVLAGLGRWFHRDDVRPAEVFFPRDTPAEIEPLPTPANAVVPQSVREHENADAGPDLETRIRRAYADLAREPGARVRLTRLRPALSDVPRDHLDDALVALQRKPGVSLIPEENQKTLSDDDRAAAVTVGNQRNHLLTITS</sequence>
<dbReference type="RefSeq" id="WP_068099624.1">
    <property type="nucleotide sequence ID" value="NZ_JABUKE010000007.1"/>
</dbReference>
<proteinExistence type="predicted"/>
<accession>A0ABS7NS63</accession>
<evidence type="ECO:0000313" key="2">
    <source>
        <dbReference type="Proteomes" id="UP001520140"/>
    </source>
</evidence>
<name>A0ABS7NS63_9NOCA</name>
<comment type="caution">
    <text evidence="1">The sequence shown here is derived from an EMBL/GenBank/DDBJ whole genome shotgun (WGS) entry which is preliminary data.</text>
</comment>
<gene>
    <name evidence="1" type="ORF">HQ605_08405</name>
</gene>
<protein>
    <recommendedName>
        <fullName evidence="3">MarR family transcriptional regulator</fullName>
    </recommendedName>
</protein>